<gene>
    <name evidence="2" type="ORF">OUZ56_011497</name>
</gene>
<dbReference type="Proteomes" id="UP001234178">
    <property type="component" value="Unassembled WGS sequence"/>
</dbReference>
<sequence length="164" mass="18678">MVRQTWDSWSSRRKTALLKPPPPPPVPITYAIYSTPPEVKRFAGHKCSMWVATTTVYKDFMQWNQVSYGRKPIEVDAATSACKGGNLTTYHPVLGMDRVAFALREAAKETDLVEMRPNNADAVTKMALSELTRVEIEYASHTQYIRDFAMNTSNHLAWEIRNLQ</sequence>
<keyword evidence="3" id="KW-1185">Reference proteome</keyword>
<organism evidence="2 3">
    <name type="scientific">Daphnia magna</name>
    <dbReference type="NCBI Taxonomy" id="35525"/>
    <lineage>
        <taxon>Eukaryota</taxon>
        <taxon>Metazoa</taxon>
        <taxon>Ecdysozoa</taxon>
        <taxon>Arthropoda</taxon>
        <taxon>Crustacea</taxon>
        <taxon>Branchiopoda</taxon>
        <taxon>Diplostraca</taxon>
        <taxon>Cladocera</taxon>
        <taxon>Anomopoda</taxon>
        <taxon>Daphniidae</taxon>
        <taxon>Daphnia</taxon>
    </lineage>
</organism>
<evidence type="ECO:0000256" key="1">
    <source>
        <dbReference type="SAM" id="MobiDB-lite"/>
    </source>
</evidence>
<feature type="region of interest" description="Disordered" evidence="1">
    <location>
        <begin position="1"/>
        <end position="22"/>
    </location>
</feature>
<proteinExistence type="predicted"/>
<evidence type="ECO:0000313" key="2">
    <source>
        <dbReference type="EMBL" id="KAK4006343.1"/>
    </source>
</evidence>
<accession>A0ABQ9Z0B3</accession>
<evidence type="ECO:0000313" key="3">
    <source>
        <dbReference type="Proteomes" id="UP001234178"/>
    </source>
</evidence>
<name>A0ABQ9Z0B3_9CRUS</name>
<reference evidence="2 3" key="1">
    <citation type="journal article" date="2023" name="Nucleic Acids Res.">
        <title>The hologenome of Daphnia magna reveals possible DNA methylation and microbiome-mediated evolution of the host genome.</title>
        <authorList>
            <person name="Chaturvedi A."/>
            <person name="Li X."/>
            <person name="Dhandapani V."/>
            <person name="Marshall H."/>
            <person name="Kissane S."/>
            <person name="Cuenca-Cambronero M."/>
            <person name="Asole G."/>
            <person name="Calvet F."/>
            <person name="Ruiz-Romero M."/>
            <person name="Marangio P."/>
            <person name="Guigo R."/>
            <person name="Rago D."/>
            <person name="Mirbahai L."/>
            <person name="Eastwood N."/>
            <person name="Colbourne J.K."/>
            <person name="Zhou J."/>
            <person name="Mallon E."/>
            <person name="Orsini L."/>
        </authorList>
    </citation>
    <scope>NUCLEOTIDE SEQUENCE [LARGE SCALE GENOMIC DNA]</scope>
    <source>
        <strain evidence="2">LRV0_1</strain>
    </source>
</reference>
<comment type="caution">
    <text evidence="2">The sequence shown here is derived from an EMBL/GenBank/DDBJ whole genome shotgun (WGS) entry which is preliminary data.</text>
</comment>
<dbReference type="EMBL" id="JAOYFB010000002">
    <property type="protein sequence ID" value="KAK4006343.1"/>
    <property type="molecule type" value="Genomic_DNA"/>
</dbReference>
<protein>
    <submittedName>
        <fullName evidence="2">Uncharacterized protein</fullName>
    </submittedName>
</protein>